<reference evidence="2 3" key="1">
    <citation type="submission" date="2019-01" db="EMBL/GenBank/DDBJ databases">
        <title>Agromyces.</title>
        <authorList>
            <person name="Li J."/>
        </authorList>
    </citation>
    <scope>NUCLEOTIDE SEQUENCE [LARGE SCALE GENOMIC DNA]</scope>
    <source>
        <strain evidence="2 3">DSM 15934</strain>
    </source>
</reference>
<dbReference type="EMBL" id="SDPN01000033">
    <property type="protein sequence ID" value="RXZ68076.1"/>
    <property type="molecule type" value="Genomic_DNA"/>
</dbReference>
<dbReference type="SUPFAM" id="SSF54427">
    <property type="entry name" value="NTF2-like"/>
    <property type="match status" value="1"/>
</dbReference>
<keyword evidence="3" id="KW-1185">Reference proteome</keyword>
<dbReference type="Gene3D" id="3.10.450.50">
    <property type="match status" value="1"/>
</dbReference>
<proteinExistence type="predicted"/>
<dbReference type="Pfam" id="PF12680">
    <property type="entry name" value="SnoaL_2"/>
    <property type="match status" value="1"/>
</dbReference>
<dbReference type="InterPro" id="IPR032710">
    <property type="entry name" value="NTF2-like_dom_sf"/>
</dbReference>
<feature type="domain" description="SnoaL-like" evidence="1">
    <location>
        <begin position="17"/>
        <end position="116"/>
    </location>
</feature>
<sequence length="141" mass="16031">MTETKGVDAKSRELALHFYDYFCTFDPAVYEHLVEPDAYYKVGHEEYFGHEGFATVAKVAKFLYPNGLEPEITDIIVEGYKVALKVTTRAVTNAGLDYENFYAVHFRFSEAGRVAELNEFPDTAYALQKFSQEGIEELFAS</sequence>
<gene>
    <name evidence="2" type="ORF">ESP51_15070</name>
</gene>
<dbReference type="InterPro" id="IPR037401">
    <property type="entry name" value="SnoaL-like"/>
</dbReference>
<evidence type="ECO:0000313" key="2">
    <source>
        <dbReference type="EMBL" id="RXZ68076.1"/>
    </source>
</evidence>
<name>A0A4V1QX15_9MICO</name>
<evidence type="ECO:0000313" key="3">
    <source>
        <dbReference type="Proteomes" id="UP000293865"/>
    </source>
</evidence>
<comment type="caution">
    <text evidence="2">The sequence shown here is derived from an EMBL/GenBank/DDBJ whole genome shotgun (WGS) entry which is preliminary data.</text>
</comment>
<accession>A0A4V1QX15</accession>
<evidence type="ECO:0000259" key="1">
    <source>
        <dbReference type="Pfam" id="PF12680"/>
    </source>
</evidence>
<dbReference type="Proteomes" id="UP000293865">
    <property type="component" value="Unassembled WGS sequence"/>
</dbReference>
<organism evidence="2 3">
    <name type="scientific">Agromyces albus</name>
    <dbReference type="NCBI Taxonomy" id="205332"/>
    <lineage>
        <taxon>Bacteria</taxon>
        <taxon>Bacillati</taxon>
        <taxon>Actinomycetota</taxon>
        <taxon>Actinomycetes</taxon>
        <taxon>Micrococcales</taxon>
        <taxon>Microbacteriaceae</taxon>
        <taxon>Agromyces</taxon>
    </lineage>
</organism>
<dbReference type="AlphaFoldDB" id="A0A4V1QX15"/>
<dbReference type="RefSeq" id="WP_129521717.1">
    <property type="nucleotide sequence ID" value="NZ_SDPN01000033.1"/>
</dbReference>
<protein>
    <recommendedName>
        <fullName evidence="1">SnoaL-like domain-containing protein</fullName>
    </recommendedName>
</protein>